<dbReference type="Pfam" id="PF06422">
    <property type="entry name" value="PDR_CDR"/>
    <property type="match status" value="1"/>
</dbReference>
<organism evidence="12 13">
    <name type="scientific">Coleophoma cylindrospora</name>
    <dbReference type="NCBI Taxonomy" id="1849047"/>
    <lineage>
        <taxon>Eukaryota</taxon>
        <taxon>Fungi</taxon>
        <taxon>Dikarya</taxon>
        <taxon>Ascomycota</taxon>
        <taxon>Pezizomycotina</taxon>
        <taxon>Leotiomycetes</taxon>
        <taxon>Helotiales</taxon>
        <taxon>Dermateaceae</taxon>
        <taxon>Coleophoma</taxon>
    </lineage>
</organism>
<dbReference type="InterPro" id="IPR034003">
    <property type="entry name" value="ABCG_PDR_2"/>
</dbReference>
<keyword evidence="8 10" id="KW-0472">Membrane</keyword>
<dbReference type="Pfam" id="PF19055">
    <property type="entry name" value="ABC2_membrane_7"/>
    <property type="match status" value="1"/>
</dbReference>
<feature type="domain" description="ABC transporter" evidence="11">
    <location>
        <begin position="778"/>
        <end position="1021"/>
    </location>
</feature>
<sequence>MAMQGQCEKSEHDENLPIYRPDGRSLGVALSHVTVFGPGGASAVVLDLQSILQGILGYPVHALRNAFGKRRGSLSKIVYDISAVVNPGDNLLVLGRPGAGCSSVLKLMGNSTDSFAAIQGDIAFGTLTPSEISSRYGSEVVYVAEDDMHYPRLSVENTLQFGLRLRRPKDKEVSQSEFMETMTNSILSSLGMLHTKKTIVGDAFVRGVSGGERRRVSLAEALLVNPAITCWDNPIRGLDSSSALNFLSLLKKMSRKTGMSNIVTLYQASERMYQECFDSVIVLYEGRMIFFGKAIEAKEYFINLGFYCHPRQTTPDFLTTVTSPTERRLRDGFHGRVPLDPDSMAETFRQSKHYKQLEQDIQSYHATQHQNGATIRAFVAESERVRSKFVPSRLTEVSSLWKQTIVAARRYYQILWADKVTLFTVVTLNLANALINASSYFKVPKTSTGSFERGGALFFAIIYFFLNALAEVTTTIRARQILLKQHKLGLIHPVSYIFASTLCDIPFAFIQTLIFACCYYFIIGLSETAAAFWIFVFVVFIHYSAASALFRMLGAWSPNLSIGLLMAGSGMPVCLLYSGYAPTLPTQPKWGSWIRRIAPSPWALEALMANEFTDITLHCTDSQLIPNGPGYGDLQYQGCTLPRSTIGDRFVPGSEYLSTVYNFSRSHLWRNVGIIIAIWCIYTILAAIGLVVTTRETSQSGGRVYKRGTRFPQTQDRGSDPQVDQYDVEKQVENRYEPTTLMPISSNSSITQVDQIRDANEEVKGEQNQSAFPNGKPFTFSNVSYFVQVNGQEKQLLNGVAGYVRPGQLTALMGASGAGKTTLLDNLSQRKTDGRIEGEMLFGGRPLDASFARSCGFCLQQDVHEANSTVREALMFSAHLRQEDHISEQDKNAYVEHIITLLELEPIADALIGYPGDGGLGVEERKRITIGVELAAKPSGLLFLDEPTSGLDSQAAFSIVTFLQKIAAEGVPIVCTIHQPSGVLFDMFDHILLLAPGGKTVYFGEAGYQSQTVVSYFARYGAIMDSSANPAEFILATATQTDEGSQDWNQVWRESPEATQLHRKIEELNHMAATNPTTDSSVAVASRKQYARSIQTQITFLTKRHWISVWRNGPYNFSRLFKAIFCELFIAFSFFMVGTDVQGLQNHMLGILLLSWIIPATAADIQDVWFEKWALFEARERNGIYDYKALLVALIVVEIPWQIFTYTIVFFCSYWTLGFSNESTISGYVYLMYLLLSLFGIGFPQLIATIFPNGTMSGYANSLFWVILMIFSGTAIPHSAFVGFYKPWLFWADPMRYFFGGTVASVLHGVQAHCSESDLTTFNPPPSQTCAEYMSGFLSTNSGYLVNGNATSLCQYCRYSVGDDYANSIEFFYGDRWRDFAVFLAFCCSTFFLCFVVTWFTRIRGRQSKAS</sequence>
<dbReference type="InterPro" id="IPR010929">
    <property type="entry name" value="PDR_CDR_ABC"/>
</dbReference>
<feature type="transmembrane region" description="Helical" evidence="10">
    <location>
        <begin position="1149"/>
        <end position="1170"/>
    </location>
</feature>
<dbReference type="InterPro" id="IPR034001">
    <property type="entry name" value="ABCG_PDR_1"/>
</dbReference>
<feature type="transmembrane region" description="Helical" evidence="10">
    <location>
        <begin position="1190"/>
        <end position="1216"/>
    </location>
</feature>
<comment type="similarity">
    <text evidence="2">Belongs to the ABC transporter superfamily. ABCG family. PDR (TC 3.A.1.205) subfamily.</text>
</comment>
<keyword evidence="13" id="KW-1185">Reference proteome</keyword>
<dbReference type="InterPro" id="IPR013525">
    <property type="entry name" value="ABC2_TM"/>
</dbReference>
<feature type="transmembrane region" description="Helical" evidence="10">
    <location>
        <begin position="456"/>
        <end position="476"/>
    </location>
</feature>
<keyword evidence="3" id="KW-0813">Transport</keyword>
<dbReference type="PROSITE" id="PS00211">
    <property type="entry name" value="ABC_TRANSPORTER_1"/>
    <property type="match status" value="1"/>
</dbReference>
<dbReference type="InterPro" id="IPR027417">
    <property type="entry name" value="P-loop_NTPase"/>
</dbReference>
<evidence type="ECO:0000256" key="5">
    <source>
        <dbReference type="ARBA" id="ARBA00022741"/>
    </source>
</evidence>
<keyword evidence="6" id="KW-0067">ATP-binding</keyword>
<dbReference type="SUPFAM" id="SSF52540">
    <property type="entry name" value="P-loop containing nucleoside triphosphate hydrolases"/>
    <property type="match status" value="2"/>
</dbReference>
<dbReference type="Pfam" id="PF00005">
    <property type="entry name" value="ABC_tran"/>
    <property type="match status" value="2"/>
</dbReference>
<proteinExistence type="inferred from homology"/>
<feature type="transmembrane region" description="Helical" evidence="10">
    <location>
        <begin position="562"/>
        <end position="580"/>
    </location>
</feature>
<evidence type="ECO:0000256" key="1">
    <source>
        <dbReference type="ARBA" id="ARBA00004141"/>
    </source>
</evidence>
<feature type="transmembrane region" description="Helical" evidence="10">
    <location>
        <begin position="529"/>
        <end position="550"/>
    </location>
</feature>
<dbReference type="SMART" id="SM00382">
    <property type="entry name" value="AAA"/>
    <property type="match status" value="2"/>
</dbReference>
<dbReference type="STRING" id="1849047.A0A3D8QFQ9"/>
<dbReference type="CDD" id="cd03233">
    <property type="entry name" value="ABCG_PDR_domain1"/>
    <property type="match status" value="1"/>
</dbReference>
<dbReference type="FunFam" id="3.40.50.300:FF:000054">
    <property type="entry name" value="ABC multidrug transporter atrF"/>
    <property type="match status" value="1"/>
</dbReference>
<dbReference type="Gene3D" id="3.40.50.300">
    <property type="entry name" value="P-loop containing nucleotide triphosphate hydrolases"/>
    <property type="match status" value="2"/>
</dbReference>
<dbReference type="Pfam" id="PF01061">
    <property type="entry name" value="ABC2_membrane"/>
    <property type="match status" value="2"/>
</dbReference>
<comment type="caution">
    <text evidence="12">The sequence shown here is derived from an EMBL/GenBank/DDBJ whole genome shotgun (WGS) entry which is preliminary data.</text>
</comment>
<dbReference type="OrthoDB" id="245989at2759"/>
<dbReference type="InterPro" id="IPR017871">
    <property type="entry name" value="ABC_transporter-like_CS"/>
</dbReference>
<evidence type="ECO:0000259" key="11">
    <source>
        <dbReference type="PROSITE" id="PS50893"/>
    </source>
</evidence>
<evidence type="ECO:0000256" key="10">
    <source>
        <dbReference type="SAM" id="Phobius"/>
    </source>
</evidence>
<dbReference type="InterPro" id="IPR043926">
    <property type="entry name" value="ABCG_dom"/>
</dbReference>
<evidence type="ECO:0000256" key="9">
    <source>
        <dbReference type="SAM" id="MobiDB-lite"/>
    </source>
</evidence>
<dbReference type="PROSITE" id="PS50893">
    <property type="entry name" value="ABC_TRANSPORTER_2"/>
    <property type="match status" value="2"/>
</dbReference>
<keyword evidence="5" id="KW-0547">Nucleotide-binding</keyword>
<keyword evidence="7 10" id="KW-1133">Transmembrane helix</keyword>
<feature type="transmembrane region" description="Helical" evidence="10">
    <location>
        <begin position="1380"/>
        <end position="1401"/>
    </location>
</feature>
<dbReference type="Proteomes" id="UP000256645">
    <property type="component" value="Unassembled WGS sequence"/>
</dbReference>
<evidence type="ECO:0000313" key="12">
    <source>
        <dbReference type="EMBL" id="RDW60635.1"/>
    </source>
</evidence>
<reference evidence="12 13" key="1">
    <citation type="journal article" date="2018" name="IMA Fungus">
        <title>IMA Genome-F 9: Draft genome sequence of Annulohypoxylon stygium, Aspergillus mulundensis, Berkeleyomyces basicola (syn. Thielaviopsis basicola), Ceratocystis smalleyi, two Cercospora beticola strains, Coleophoma cylindrospora, Fusarium fracticaudum, Phialophora cf. hyalina, and Morchella septimelata.</title>
        <authorList>
            <person name="Wingfield B.D."/>
            <person name="Bills G.F."/>
            <person name="Dong Y."/>
            <person name="Huang W."/>
            <person name="Nel W.J."/>
            <person name="Swalarsk-Parry B.S."/>
            <person name="Vaghefi N."/>
            <person name="Wilken P.M."/>
            <person name="An Z."/>
            <person name="de Beer Z.W."/>
            <person name="De Vos L."/>
            <person name="Chen L."/>
            <person name="Duong T.A."/>
            <person name="Gao Y."/>
            <person name="Hammerbacher A."/>
            <person name="Kikkert J.R."/>
            <person name="Li Y."/>
            <person name="Li H."/>
            <person name="Li K."/>
            <person name="Li Q."/>
            <person name="Liu X."/>
            <person name="Ma X."/>
            <person name="Naidoo K."/>
            <person name="Pethybridge S.J."/>
            <person name="Sun J."/>
            <person name="Steenkamp E.T."/>
            <person name="van der Nest M.A."/>
            <person name="van Wyk S."/>
            <person name="Wingfield M.J."/>
            <person name="Xiong C."/>
            <person name="Yue Q."/>
            <person name="Zhang X."/>
        </authorList>
    </citation>
    <scope>NUCLEOTIDE SEQUENCE [LARGE SCALE GENOMIC DNA]</scope>
    <source>
        <strain evidence="12 13">BP6252</strain>
    </source>
</reference>
<feature type="transmembrane region" description="Helical" evidence="10">
    <location>
        <begin position="1120"/>
        <end position="1137"/>
    </location>
</feature>
<protein>
    <recommendedName>
        <fullName evidence="11">ABC transporter domain-containing protein</fullName>
    </recommendedName>
</protein>
<name>A0A3D8QFQ9_9HELO</name>
<evidence type="ECO:0000256" key="8">
    <source>
        <dbReference type="ARBA" id="ARBA00023136"/>
    </source>
</evidence>
<dbReference type="GO" id="GO:0140359">
    <property type="term" value="F:ABC-type transporter activity"/>
    <property type="evidence" value="ECO:0007669"/>
    <property type="project" value="InterPro"/>
</dbReference>
<evidence type="ECO:0000256" key="3">
    <source>
        <dbReference type="ARBA" id="ARBA00022448"/>
    </source>
</evidence>
<evidence type="ECO:0000256" key="7">
    <source>
        <dbReference type="ARBA" id="ARBA00022989"/>
    </source>
</evidence>
<feature type="transmembrane region" description="Helical" evidence="10">
    <location>
        <begin position="672"/>
        <end position="693"/>
    </location>
</feature>
<dbReference type="GO" id="GO:0016020">
    <property type="term" value="C:membrane"/>
    <property type="evidence" value="ECO:0007669"/>
    <property type="project" value="UniProtKB-SubCell"/>
</dbReference>
<dbReference type="InterPro" id="IPR003593">
    <property type="entry name" value="AAA+_ATPase"/>
</dbReference>
<feature type="transmembrane region" description="Helical" evidence="10">
    <location>
        <begin position="496"/>
        <end position="523"/>
    </location>
</feature>
<comment type="subcellular location">
    <subcellularLocation>
        <location evidence="1">Membrane</location>
        <topology evidence="1">Multi-pass membrane protein</topology>
    </subcellularLocation>
</comment>
<dbReference type="CDD" id="cd03232">
    <property type="entry name" value="ABCG_PDR_domain2"/>
    <property type="match status" value="1"/>
</dbReference>
<accession>A0A3D8QFQ9</accession>
<dbReference type="PANTHER" id="PTHR19241">
    <property type="entry name" value="ATP-BINDING CASSETTE TRANSPORTER"/>
    <property type="match status" value="1"/>
</dbReference>
<feature type="transmembrane region" description="Helical" evidence="10">
    <location>
        <begin position="1228"/>
        <end position="1251"/>
    </location>
</feature>
<dbReference type="InterPro" id="IPR003439">
    <property type="entry name" value="ABC_transporter-like_ATP-bd"/>
</dbReference>
<evidence type="ECO:0000256" key="2">
    <source>
        <dbReference type="ARBA" id="ARBA00006012"/>
    </source>
</evidence>
<feature type="domain" description="ABC transporter" evidence="11">
    <location>
        <begin position="63"/>
        <end position="310"/>
    </location>
</feature>
<evidence type="ECO:0000256" key="6">
    <source>
        <dbReference type="ARBA" id="ARBA00022840"/>
    </source>
</evidence>
<gene>
    <name evidence="12" type="ORF">BP6252_12018</name>
</gene>
<feature type="region of interest" description="Disordered" evidence="9">
    <location>
        <begin position="702"/>
        <end position="726"/>
    </location>
</feature>
<evidence type="ECO:0000256" key="4">
    <source>
        <dbReference type="ARBA" id="ARBA00022692"/>
    </source>
</evidence>
<evidence type="ECO:0000313" key="13">
    <source>
        <dbReference type="Proteomes" id="UP000256645"/>
    </source>
</evidence>
<keyword evidence="4 10" id="KW-0812">Transmembrane</keyword>
<dbReference type="GO" id="GO:0005524">
    <property type="term" value="F:ATP binding"/>
    <property type="evidence" value="ECO:0007669"/>
    <property type="project" value="UniProtKB-KW"/>
</dbReference>
<feature type="transmembrane region" description="Helical" evidence="10">
    <location>
        <begin position="1263"/>
        <end position="1285"/>
    </location>
</feature>
<dbReference type="EMBL" id="PDLM01000015">
    <property type="protein sequence ID" value="RDW60635.1"/>
    <property type="molecule type" value="Genomic_DNA"/>
</dbReference>
<dbReference type="GO" id="GO:0016887">
    <property type="term" value="F:ATP hydrolysis activity"/>
    <property type="evidence" value="ECO:0007669"/>
    <property type="project" value="InterPro"/>
</dbReference>